<name>G2QMN6_THET4</name>
<evidence type="ECO:0000313" key="3">
    <source>
        <dbReference type="Proteomes" id="UP000007322"/>
    </source>
</evidence>
<evidence type="ECO:0000256" key="1">
    <source>
        <dbReference type="SAM" id="MobiDB-lite"/>
    </source>
</evidence>
<dbReference type="OrthoDB" id="3359339at2759"/>
<dbReference type="KEGG" id="mtm:MYCTH_90607"/>
<dbReference type="VEuPathDB" id="FungiDB:MYCTH_90607"/>
<dbReference type="OMA" id="YYTPESV"/>
<sequence>MFPGSSVKVGENLVTNRSYDRPIPTNKGGDVDNKGRFVRGFAYEGAGGPEDKTAHVYQHNPGEIDEATVRGWGKDLRELERAALLRDDNVLPADQAVGARGREPAGQGEVSEQGRLAAKANVGISAESRREVPAQESRGSQFKGEYYQTPEFVPDQRADQGAVPPASVTETSKNI</sequence>
<organism evidence="2 3">
    <name type="scientific">Thermothelomyces thermophilus (strain ATCC 42464 / BCRC 31852 / DSM 1799)</name>
    <name type="common">Sporotrichum thermophile</name>
    <dbReference type="NCBI Taxonomy" id="573729"/>
    <lineage>
        <taxon>Eukaryota</taxon>
        <taxon>Fungi</taxon>
        <taxon>Dikarya</taxon>
        <taxon>Ascomycota</taxon>
        <taxon>Pezizomycotina</taxon>
        <taxon>Sordariomycetes</taxon>
        <taxon>Sordariomycetidae</taxon>
        <taxon>Sordariales</taxon>
        <taxon>Chaetomiaceae</taxon>
        <taxon>Thermothelomyces</taxon>
    </lineage>
</organism>
<dbReference type="GeneID" id="11506339"/>
<gene>
    <name evidence="2" type="ORF">MYCTH_90607</name>
</gene>
<dbReference type="EMBL" id="CP003007">
    <property type="protein sequence ID" value="AEO61216.1"/>
    <property type="molecule type" value="Genomic_DNA"/>
</dbReference>
<keyword evidence="3" id="KW-1185">Reference proteome</keyword>
<accession>G2QMN6</accession>
<protein>
    <submittedName>
        <fullName evidence="2">Uncharacterized protein</fullName>
    </submittedName>
</protein>
<dbReference type="HOGENOM" id="CLU_099125_0_0_1"/>
<dbReference type="eggNOG" id="ENOG502SCA2">
    <property type="taxonomic scope" value="Eukaryota"/>
</dbReference>
<dbReference type="Proteomes" id="UP000007322">
    <property type="component" value="Chromosome 6"/>
</dbReference>
<dbReference type="RefSeq" id="XP_003666461.1">
    <property type="nucleotide sequence ID" value="XM_003666413.1"/>
</dbReference>
<feature type="region of interest" description="Disordered" evidence="1">
    <location>
        <begin position="1"/>
        <end position="32"/>
    </location>
</feature>
<feature type="region of interest" description="Disordered" evidence="1">
    <location>
        <begin position="93"/>
        <end position="175"/>
    </location>
</feature>
<reference evidence="2 3" key="1">
    <citation type="journal article" date="2011" name="Nat. Biotechnol.">
        <title>Comparative genomic analysis of the thermophilic biomass-degrading fungi Myceliophthora thermophila and Thielavia terrestris.</title>
        <authorList>
            <person name="Berka R.M."/>
            <person name="Grigoriev I.V."/>
            <person name="Otillar R."/>
            <person name="Salamov A."/>
            <person name="Grimwood J."/>
            <person name="Reid I."/>
            <person name="Ishmael N."/>
            <person name="John T."/>
            <person name="Darmond C."/>
            <person name="Moisan M.-C."/>
            <person name="Henrissat B."/>
            <person name="Coutinho P.M."/>
            <person name="Lombard V."/>
            <person name="Natvig D.O."/>
            <person name="Lindquist E."/>
            <person name="Schmutz J."/>
            <person name="Lucas S."/>
            <person name="Harris P."/>
            <person name="Powlowski J."/>
            <person name="Bellemare A."/>
            <person name="Taylor D."/>
            <person name="Butler G."/>
            <person name="de Vries R.P."/>
            <person name="Allijn I.E."/>
            <person name="van den Brink J."/>
            <person name="Ushinsky S."/>
            <person name="Storms R."/>
            <person name="Powell A.J."/>
            <person name="Paulsen I.T."/>
            <person name="Elbourne L.D.H."/>
            <person name="Baker S.E."/>
            <person name="Magnuson J."/>
            <person name="LaBoissiere S."/>
            <person name="Clutterbuck A.J."/>
            <person name="Martinez D."/>
            <person name="Wogulis M."/>
            <person name="de Leon A.L."/>
            <person name="Rey M.W."/>
            <person name="Tsang A."/>
        </authorList>
    </citation>
    <scope>NUCLEOTIDE SEQUENCE [LARGE SCALE GENOMIC DNA]</scope>
    <source>
        <strain evidence="3">ATCC 42464 / BCRC 31852 / DSM 1799</strain>
    </source>
</reference>
<dbReference type="InParanoid" id="G2QMN6"/>
<proteinExistence type="predicted"/>
<dbReference type="AlphaFoldDB" id="G2QMN6"/>
<evidence type="ECO:0000313" key="2">
    <source>
        <dbReference type="EMBL" id="AEO61216.1"/>
    </source>
</evidence>